<comment type="caution">
    <text evidence="1">The sequence shown here is derived from an EMBL/GenBank/DDBJ whole genome shotgun (WGS) entry which is preliminary data.</text>
</comment>
<gene>
    <name evidence="1" type="ORF">EZS28_042547</name>
</gene>
<organism evidence="1 2">
    <name type="scientific">Streblomastix strix</name>
    <dbReference type="NCBI Taxonomy" id="222440"/>
    <lineage>
        <taxon>Eukaryota</taxon>
        <taxon>Metamonada</taxon>
        <taxon>Preaxostyla</taxon>
        <taxon>Oxymonadida</taxon>
        <taxon>Streblomastigidae</taxon>
        <taxon>Streblomastix</taxon>
    </lineage>
</organism>
<reference evidence="1 2" key="1">
    <citation type="submission" date="2019-03" db="EMBL/GenBank/DDBJ databases">
        <title>Single cell metagenomics reveals metabolic interactions within the superorganism composed of flagellate Streblomastix strix and complex community of Bacteroidetes bacteria on its surface.</title>
        <authorList>
            <person name="Treitli S.C."/>
            <person name="Kolisko M."/>
            <person name="Husnik F."/>
            <person name="Keeling P."/>
            <person name="Hampl V."/>
        </authorList>
    </citation>
    <scope>NUCLEOTIDE SEQUENCE [LARGE SCALE GENOMIC DNA]</scope>
    <source>
        <strain evidence="1">ST1C</strain>
    </source>
</reference>
<name>A0A5J4TUI2_9EUKA</name>
<accession>A0A5J4TUI2</accession>
<protein>
    <submittedName>
        <fullName evidence="1">Uncharacterized protein</fullName>
    </submittedName>
</protein>
<dbReference type="Proteomes" id="UP000324800">
    <property type="component" value="Unassembled WGS sequence"/>
</dbReference>
<sequence>MIQAMFQLEFRRSIRKENEAKRQNQQKAYMLLTNKAMAAMPKFVRKQLSRFLSLMQRKKCCMKIAESLTRIKKLQWRE</sequence>
<dbReference type="AlphaFoldDB" id="A0A5J4TUI2"/>
<evidence type="ECO:0000313" key="1">
    <source>
        <dbReference type="EMBL" id="KAA6361927.1"/>
    </source>
</evidence>
<proteinExistence type="predicted"/>
<evidence type="ECO:0000313" key="2">
    <source>
        <dbReference type="Proteomes" id="UP000324800"/>
    </source>
</evidence>
<dbReference type="EMBL" id="SNRW01024883">
    <property type="protein sequence ID" value="KAA6361927.1"/>
    <property type="molecule type" value="Genomic_DNA"/>
</dbReference>